<evidence type="ECO:0000256" key="1">
    <source>
        <dbReference type="SAM" id="Phobius"/>
    </source>
</evidence>
<keyword evidence="5" id="KW-1185">Reference proteome</keyword>
<feature type="domain" description="FecR protein" evidence="2">
    <location>
        <begin position="113"/>
        <end position="208"/>
    </location>
</feature>
<dbReference type="Pfam" id="PF16344">
    <property type="entry name" value="FecR_C"/>
    <property type="match status" value="1"/>
</dbReference>
<dbReference type="InterPro" id="IPR032508">
    <property type="entry name" value="FecR_C"/>
</dbReference>
<proteinExistence type="predicted"/>
<evidence type="ECO:0000313" key="5">
    <source>
        <dbReference type="Proteomes" id="UP001319200"/>
    </source>
</evidence>
<feature type="transmembrane region" description="Helical" evidence="1">
    <location>
        <begin position="74"/>
        <end position="94"/>
    </location>
</feature>
<dbReference type="Gene3D" id="2.60.120.1440">
    <property type="match status" value="1"/>
</dbReference>
<dbReference type="RefSeq" id="WP_254170191.1">
    <property type="nucleotide sequence ID" value="NZ_JAHESF010000076.1"/>
</dbReference>
<dbReference type="PIRSF" id="PIRSF018266">
    <property type="entry name" value="FecR"/>
    <property type="match status" value="1"/>
</dbReference>
<organism evidence="4 5">
    <name type="scientific">Chryseosolibacter histidini</name>
    <dbReference type="NCBI Taxonomy" id="2782349"/>
    <lineage>
        <taxon>Bacteria</taxon>
        <taxon>Pseudomonadati</taxon>
        <taxon>Bacteroidota</taxon>
        <taxon>Cytophagia</taxon>
        <taxon>Cytophagales</taxon>
        <taxon>Chryseotaleaceae</taxon>
        <taxon>Chryseosolibacter</taxon>
    </lineage>
</organism>
<sequence>MDRLQYLLQRYTNKTATPAELKELSALMDKNFEDSINKDPGLSAQQEERMKMRYQHIIASPRKEPVKTVRMRSWPWMAAAAAVTLIIVSLVVLMRDDAGIDRPLQGLAVTRVVHSGQHQAELVELPDGTKVILNKNSELRYDSATFGVSTREVTLTGEAYFDVTHDAGKRFVVKTGEVSTQVLGTAFNVSAYPGQSAITVTVERGSVQVGDLQRTFGIIERNEQIVVNVSNDEVVRLQADAQSVVAWKNNYFILDNTTFAEAAALIEQRFNVKVIIENESLKNCRVVASFLNGESLKQIVDALSKIQNATATINGDRVMIEGGLGCTATDN</sequence>
<dbReference type="PANTHER" id="PTHR30273">
    <property type="entry name" value="PERIPLASMIC SIGNAL SENSOR AND SIGMA FACTOR ACTIVATOR FECR-RELATED"/>
    <property type="match status" value="1"/>
</dbReference>
<dbReference type="PANTHER" id="PTHR30273:SF2">
    <property type="entry name" value="PROTEIN FECR"/>
    <property type="match status" value="1"/>
</dbReference>
<dbReference type="InterPro" id="IPR012373">
    <property type="entry name" value="Ferrdict_sens_TM"/>
</dbReference>
<evidence type="ECO:0000313" key="4">
    <source>
        <dbReference type="EMBL" id="MBT1701509.1"/>
    </source>
</evidence>
<dbReference type="Pfam" id="PF04773">
    <property type="entry name" value="FecR"/>
    <property type="match status" value="1"/>
</dbReference>
<comment type="caution">
    <text evidence="4">The sequence shown here is derived from an EMBL/GenBank/DDBJ whole genome shotgun (WGS) entry which is preliminary data.</text>
</comment>
<evidence type="ECO:0000259" key="2">
    <source>
        <dbReference type="Pfam" id="PF04773"/>
    </source>
</evidence>
<protein>
    <submittedName>
        <fullName evidence="4">FecR domain-containing protein</fullName>
    </submittedName>
</protein>
<accession>A0AAP2DU27</accession>
<keyword evidence="1" id="KW-1133">Transmembrane helix</keyword>
<feature type="domain" description="Protein FecR C-terminal" evidence="3">
    <location>
        <begin position="251"/>
        <end position="320"/>
    </location>
</feature>
<dbReference type="GO" id="GO:0016989">
    <property type="term" value="F:sigma factor antagonist activity"/>
    <property type="evidence" value="ECO:0007669"/>
    <property type="project" value="TreeGrafter"/>
</dbReference>
<dbReference type="InterPro" id="IPR006860">
    <property type="entry name" value="FecR"/>
</dbReference>
<dbReference type="AlphaFoldDB" id="A0AAP2DU27"/>
<evidence type="ECO:0000259" key="3">
    <source>
        <dbReference type="Pfam" id="PF16344"/>
    </source>
</evidence>
<reference evidence="4 5" key="1">
    <citation type="submission" date="2021-05" db="EMBL/GenBank/DDBJ databases">
        <title>A Polyphasic approach of four new species of the genus Ohtaekwangia: Ohtaekwangia histidinii sp. nov., Ohtaekwangia cretensis sp. nov., Ohtaekwangia indiensis sp. nov., Ohtaekwangia reichenbachii sp. nov. from diverse environment.</title>
        <authorList>
            <person name="Octaviana S."/>
        </authorList>
    </citation>
    <scope>NUCLEOTIDE SEQUENCE [LARGE SCALE GENOMIC DNA]</scope>
    <source>
        <strain evidence="4 5">PWU4</strain>
    </source>
</reference>
<keyword evidence="1" id="KW-0472">Membrane</keyword>
<dbReference type="Gene3D" id="3.55.50.30">
    <property type="match status" value="1"/>
</dbReference>
<keyword evidence="1" id="KW-0812">Transmembrane</keyword>
<dbReference type="Proteomes" id="UP001319200">
    <property type="component" value="Unassembled WGS sequence"/>
</dbReference>
<gene>
    <name evidence="4" type="ORF">KK083_31745</name>
</gene>
<dbReference type="EMBL" id="JAHESF010000076">
    <property type="protein sequence ID" value="MBT1701509.1"/>
    <property type="molecule type" value="Genomic_DNA"/>
</dbReference>
<name>A0AAP2DU27_9BACT</name>